<evidence type="ECO:0000256" key="6">
    <source>
        <dbReference type="ARBA" id="ARBA00022840"/>
    </source>
</evidence>
<organism evidence="11">
    <name type="scientific">marine metagenome</name>
    <dbReference type="NCBI Taxonomy" id="408172"/>
    <lineage>
        <taxon>unclassified sequences</taxon>
        <taxon>metagenomes</taxon>
        <taxon>ecological metagenomes</taxon>
    </lineage>
</organism>
<dbReference type="Pfam" id="PF08264">
    <property type="entry name" value="Anticodon_1"/>
    <property type="match status" value="1"/>
</dbReference>
<dbReference type="InterPro" id="IPR013155">
    <property type="entry name" value="M/V/L/I-tRNA-synth_anticd-bd"/>
</dbReference>
<keyword evidence="3" id="KW-0963">Cytoplasm</keyword>
<evidence type="ECO:0000256" key="4">
    <source>
        <dbReference type="ARBA" id="ARBA00022598"/>
    </source>
</evidence>
<proteinExistence type="inferred from homology"/>
<name>A0A383DAH4_9ZZZZ</name>
<keyword evidence="8" id="KW-0030">Aminoacyl-tRNA synthetase</keyword>
<evidence type="ECO:0000313" key="11">
    <source>
        <dbReference type="EMBL" id="SVE41309.1"/>
    </source>
</evidence>
<keyword evidence="5" id="KW-0547">Nucleotide-binding</keyword>
<keyword evidence="6" id="KW-0067">ATP-binding</keyword>
<dbReference type="InterPro" id="IPR002302">
    <property type="entry name" value="Leu-tRNA-ligase"/>
</dbReference>
<evidence type="ECO:0000256" key="9">
    <source>
        <dbReference type="ARBA" id="ARBA00047469"/>
    </source>
</evidence>
<comment type="catalytic activity">
    <reaction evidence="9">
        <text>tRNA(Leu) + L-leucine + ATP = L-leucyl-tRNA(Leu) + AMP + diphosphate</text>
        <dbReference type="Rhea" id="RHEA:11688"/>
        <dbReference type="Rhea" id="RHEA-COMP:9613"/>
        <dbReference type="Rhea" id="RHEA-COMP:9622"/>
        <dbReference type="ChEBI" id="CHEBI:30616"/>
        <dbReference type="ChEBI" id="CHEBI:33019"/>
        <dbReference type="ChEBI" id="CHEBI:57427"/>
        <dbReference type="ChEBI" id="CHEBI:78442"/>
        <dbReference type="ChEBI" id="CHEBI:78494"/>
        <dbReference type="ChEBI" id="CHEBI:456215"/>
        <dbReference type="EC" id="6.1.1.4"/>
    </reaction>
</comment>
<dbReference type="FunFam" id="3.10.20.590:FF:000001">
    <property type="entry name" value="Leucine--tRNA ligase"/>
    <property type="match status" value="1"/>
</dbReference>
<keyword evidence="4" id="KW-0436">Ligase</keyword>
<keyword evidence="7" id="KW-0648">Protein biosynthesis</keyword>
<evidence type="ECO:0000256" key="7">
    <source>
        <dbReference type="ARBA" id="ARBA00022917"/>
    </source>
</evidence>
<dbReference type="Gene3D" id="1.10.730.10">
    <property type="entry name" value="Isoleucyl-tRNA Synthetase, Domain 1"/>
    <property type="match status" value="1"/>
</dbReference>
<dbReference type="GO" id="GO:0004823">
    <property type="term" value="F:leucine-tRNA ligase activity"/>
    <property type="evidence" value="ECO:0007669"/>
    <property type="project" value="UniProtKB-EC"/>
</dbReference>
<dbReference type="GO" id="GO:0006429">
    <property type="term" value="P:leucyl-tRNA aminoacylation"/>
    <property type="evidence" value="ECO:0007669"/>
    <property type="project" value="InterPro"/>
</dbReference>
<accession>A0A383DAH4</accession>
<protein>
    <recommendedName>
        <fullName evidence="2">leucine--tRNA ligase</fullName>
        <ecNumber evidence="2">6.1.1.4</ecNumber>
    </recommendedName>
</protein>
<dbReference type="PANTHER" id="PTHR43740:SF2">
    <property type="entry name" value="LEUCINE--TRNA LIGASE, MITOCHONDRIAL"/>
    <property type="match status" value="1"/>
</dbReference>
<dbReference type="InterPro" id="IPR009080">
    <property type="entry name" value="tRNAsynth_Ia_anticodon-bd"/>
</dbReference>
<dbReference type="SUPFAM" id="SSF47323">
    <property type="entry name" value="Anticodon-binding domain of a subclass of class I aminoacyl-tRNA synthetases"/>
    <property type="match status" value="1"/>
</dbReference>
<dbReference type="GO" id="GO:0005524">
    <property type="term" value="F:ATP binding"/>
    <property type="evidence" value="ECO:0007669"/>
    <property type="project" value="UniProtKB-KW"/>
</dbReference>
<dbReference type="GO" id="GO:0005829">
    <property type="term" value="C:cytosol"/>
    <property type="evidence" value="ECO:0007669"/>
    <property type="project" value="TreeGrafter"/>
</dbReference>
<evidence type="ECO:0000256" key="3">
    <source>
        <dbReference type="ARBA" id="ARBA00022490"/>
    </source>
</evidence>
<feature type="domain" description="Methionyl/Valyl/Leucyl/Isoleucyl-tRNA synthetase anticodon-binding" evidence="10">
    <location>
        <begin position="18"/>
        <end position="94"/>
    </location>
</feature>
<gene>
    <name evidence="11" type="ORF">METZ01_LOCUS494163</name>
</gene>
<sequence length="131" mass="14298">FNTAIAQMMVFVNEATSTKTLPRSILDPFVRLLAPYAPHLAEEIWARLGCEGLVSIADVPSFDPALCTEDTIKLIIQVNGKKRDELDVAKSADKAELEKLALAAPNALKFMDGKDPKRVIVVPGRLVNIVV</sequence>
<feature type="non-terminal residue" evidence="11">
    <location>
        <position position="1"/>
    </location>
</feature>
<reference evidence="11" key="1">
    <citation type="submission" date="2018-05" db="EMBL/GenBank/DDBJ databases">
        <authorList>
            <person name="Lanie J.A."/>
            <person name="Ng W.-L."/>
            <person name="Kazmierczak K.M."/>
            <person name="Andrzejewski T.M."/>
            <person name="Davidsen T.M."/>
            <person name="Wayne K.J."/>
            <person name="Tettelin H."/>
            <person name="Glass J.I."/>
            <person name="Rusch D."/>
            <person name="Podicherti R."/>
            <person name="Tsui H.-C.T."/>
            <person name="Winkler M.E."/>
        </authorList>
    </citation>
    <scope>NUCLEOTIDE SEQUENCE</scope>
</reference>
<comment type="similarity">
    <text evidence="1">Belongs to the class-I aminoacyl-tRNA synthetase family.</text>
</comment>
<evidence type="ECO:0000256" key="2">
    <source>
        <dbReference type="ARBA" id="ARBA00013164"/>
    </source>
</evidence>
<dbReference type="AlphaFoldDB" id="A0A383DAH4"/>
<evidence type="ECO:0000256" key="5">
    <source>
        <dbReference type="ARBA" id="ARBA00022741"/>
    </source>
</evidence>
<evidence type="ECO:0000256" key="8">
    <source>
        <dbReference type="ARBA" id="ARBA00023146"/>
    </source>
</evidence>
<evidence type="ECO:0000259" key="10">
    <source>
        <dbReference type="Pfam" id="PF08264"/>
    </source>
</evidence>
<evidence type="ECO:0000256" key="1">
    <source>
        <dbReference type="ARBA" id="ARBA00005594"/>
    </source>
</evidence>
<dbReference type="PANTHER" id="PTHR43740">
    <property type="entry name" value="LEUCYL-TRNA SYNTHETASE"/>
    <property type="match status" value="1"/>
</dbReference>
<dbReference type="EMBL" id="UINC01215567">
    <property type="protein sequence ID" value="SVE41309.1"/>
    <property type="molecule type" value="Genomic_DNA"/>
</dbReference>
<dbReference type="EC" id="6.1.1.4" evidence="2"/>